<dbReference type="EC" id="3.2.1.51" evidence="3"/>
<evidence type="ECO:0000256" key="3">
    <source>
        <dbReference type="ARBA" id="ARBA00012662"/>
    </source>
</evidence>
<dbReference type="EMBL" id="MNBE01000683">
    <property type="protein sequence ID" value="OKO97839.1"/>
    <property type="molecule type" value="Genomic_DNA"/>
</dbReference>
<dbReference type="GO" id="GO:0016139">
    <property type="term" value="P:glycoside catabolic process"/>
    <property type="evidence" value="ECO:0007669"/>
    <property type="project" value="TreeGrafter"/>
</dbReference>
<dbReference type="STRING" id="1316194.A0A1Q5TC96"/>
<dbReference type="PRINTS" id="PR00741">
    <property type="entry name" value="GLHYDRLASE29"/>
</dbReference>
<evidence type="ECO:0000256" key="1">
    <source>
        <dbReference type="ARBA" id="ARBA00004071"/>
    </source>
</evidence>
<proteinExistence type="inferred from homology"/>
<name>A0A1Q5TC96_9EURO</name>
<comment type="caution">
    <text evidence="8">The sequence shown here is derived from an EMBL/GenBank/DDBJ whole genome shotgun (WGS) entry which is preliminary data.</text>
</comment>
<comment type="function">
    <text evidence="1">Alpha-L-fucosidase is responsible for hydrolyzing the alpha-1,6-linked fucose joined to the reducing-end N-acetylglucosamine of the carbohydrate moieties of glycoproteins.</text>
</comment>
<dbReference type="InterPro" id="IPR057739">
    <property type="entry name" value="Glyco_hydro_29_N"/>
</dbReference>
<dbReference type="GO" id="GO:0006004">
    <property type="term" value="P:fucose metabolic process"/>
    <property type="evidence" value="ECO:0007669"/>
    <property type="project" value="InterPro"/>
</dbReference>
<dbReference type="SUPFAM" id="SSF51445">
    <property type="entry name" value="(Trans)glycosidases"/>
    <property type="match status" value="1"/>
</dbReference>
<sequence length="813" mass="90381">MARFKRTITALAVYFVTTTAVIFKPQNEYKALSAENPSFPIDLQPWFNNRAFGLKPNESSFDGNGNSYPAAQIPPKEFVYGGFNYQFSSYNATGFDNVLVKGQTVDVPRAKYFSYQFLAASESGMASGSVTATYADNSSTSGPLLVPAWWSWPYPAGGDLVFSCYLTENETNFNRSNIFQTINWLDSSKELVSLTFPNSSAGSSTSPGGASVDTKLHVFALSMLPVAKVQPGSRRLEIQYARSTQKWIEGSDKVQIIETIINNVGSEFVVRNNNVQVLIESAGLETVTPGVIKRLGPGDQAIVEIGVRNREGVKSGDSGPATVVIKGQHVSSSKYTFTAAYGISQYEATYESIYSHEAPNWYNNAKYGIFIHWGVYSVPGWGNVGSKEGYAEWYWWGLNEGTSNPTDIYDYHLEKYGKDFVYDDFIPSFTASAWDPKEWVDLFADAGANYFVQVSKHHEGYALFDLPENVTRRTSVALSPHRNLVKELFDASKKYQPHLHRAVYYSLPEWFHPDYKKYGFSSWPGGMIEALSLQLKTILTMAEGNATNPFTNETLTYTGYVPLNDYITDKVLPEMNTLAEMGTEIMWCDIGGPNRTTEFASAWFNRAAEQNQQVVMNARCGLPGDFDTPEYARYNGVQVRKWESNLGMDPFSYGYNRATPLASYMNASGIVTSLIDIVSKNGNFLLDIGPTANGTIIDIEQQHLRQAGAWIKSHAEAIFNTTYWFVTPAEGDNIRFTISQDAFYIHSLAKPNSTLTLSSPIPWVKGDKVTVIGGKMDGTVLPVRKLNNGSIEISVSKEVAAGDQYAWVFKIPY</sequence>
<comment type="similarity">
    <text evidence="2">Belongs to the glycosyl hydrolase 29 family.</text>
</comment>
<dbReference type="PANTHER" id="PTHR10030">
    <property type="entry name" value="ALPHA-L-FUCOSIDASE"/>
    <property type="match status" value="1"/>
</dbReference>
<keyword evidence="5" id="KW-0378">Hydrolase</keyword>
<keyword evidence="4" id="KW-0732">Signal</keyword>
<dbReference type="GO" id="GO:0004560">
    <property type="term" value="F:alpha-L-fucosidase activity"/>
    <property type="evidence" value="ECO:0007669"/>
    <property type="project" value="UniProtKB-EC"/>
</dbReference>
<feature type="domain" description="Glycoside hydrolase family 29 N-terminal" evidence="7">
    <location>
        <begin position="344"/>
        <end position="716"/>
    </location>
</feature>
<dbReference type="Pfam" id="PF01120">
    <property type="entry name" value="Alpha_L_fucos"/>
    <property type="match status" value="1"/>
</dbReference>
<dbReference type="Gene3D" id="3.20.20.80">
    <property type="entry name" value="Glycosidases"/>
    <property type="match status" value="1"/>
</dbReference>
<evidence type="ECO:0000259" key="7">
    <source>
        <dbReference type="Pfam" id="PF01120"/>
    </source>
</evidence>
<dbReference type="AlphaFoldDB" id="A0A1Q5TC96"/>
<dbReference type="InterPro" id="IPR016286">
    <property type="entry name" value="FUC_metazoa-typ"/>
</dbReference>
<dbReference type="OrthoDB" id="6039950at2759"/>
<gene>
    <name evidence="8" type="ORF">PENSUB_9765</name>
</gene>
<evidence type="ECO:0000256" key="5">
    <source>
        <dbReference type="ARBA" id="ARBA00022801"/>
    </source>
</evidence>
<evidence type="ECO:0000256" key="2">
    <source>
        <dbReference type="ARBA" id="ARBA00007951"/>
    </source>
</evidence>
<organism evidence="8 9">
    <name type="scientific">Penicillium subrubescens</name>
    <dbReference type="NCBI Taxonomy" id="1316194"/>
    <lineage>
        <taxon>Eukaryota</taxon>
        <taxon>Fungi</taxon>
        <taxon>Dikarya</taxon>
        <taxon>Ascomycota</taxon>
        <taxon>Pezizomycotina</taxon>
        <taxon>Eurotiomycetes</taxon>
        <taxon>Eurotiomycetidae</taxon>
        <taxon>Eurotiales</taxon>
        <taxon>Aspergillaceae</taxon>
        <taxon>Penicillium</taxon>
    </lineage>
</organism>
<evidence type="ECO:0000313" key="8">
    <source>
        <dbReference type="EMBL" id="OKO97839.1"/>
    </source>
</evidence>
<dbReference type="Proteomes" id="UP000186955">
    <property type="component" value="Unassembled WGS sequence"/>
</dbReference>
<keyword evidence="9" id="KW-1185">Reference proteome</keyword>
<dbReference type="SMART" id="SM00812">
    <property type="entry name" value="Alpha_L_fucos"/>
    <property type="match status" value="1"/>
</dbReference>
<keyword evidence="6" id="KW-0326">Glycosidase</keyword>
<dbReference type="PANTHER" id="PTHR10030:SF37">
    <property type="entry name" value="ALPHA-L-FUCOSIDASE-RELATED"/>
    <property type="match status" value="1"/>
</dbReference>
<dbReference type="InterPro" id="IPR017853">
    <property type="entry name" value="GH"/>
</dbReference>
<accession>A0A1Q5TC96</accession>
<protein>
    <recommendedName>
        <fullName evidence="3">alpha-L-fucosidase</fullName>
        <ecNumber evidence="3">3.2.1.51</ecNumber>
    </recommendedName>
</protein>
<reference evidence="8 9" key="1">
    <citation type="submission" date="2016-10" db="EMBL/GenBank/DDBJ databases">
        <title>Genome sequence of the ascomycete fungus Penicillium subrubescens.</title>
        <authorList>
            <person name="De Vries R.P."/>
            <person name="Peng M."/>
            <person name="Dilokpimol A."/>
            <person name="Hilden K."/>
            <person name="Makela M.R."/>
            <person name="Grigoriev I."/>
            <person name="Riley R."/>
            <person name="Granchi Z."/>
        </authorList>
    </citation>
    <scope>NUCLEOTIDE SEQUENCE [LARGE SCALE GENOMIC DNA]</scope>
    <source>
        <strain evidence="8 9">CBS 132785</strain>
    </source>
</reference>
<evidence type="ECO:0000256" key="6">
    <source>
        <dbReference type="ARBA" id="ARBA00023295"/>
    </source>
</evidence>
<evidence type="ECO:0000313" key="9">
    <source>
        <dbReference type="Proteomes" id="UP000186955"/>
    </source>
</evidence>
<evidence type="ECO:0000256" key="4">
    <source>
        <dbReference type="ARBA" id="ARBA00022729"/>
    </source>
</evidence>
<dbReference type="InterPro" id="IPR000933">
    <property type="entry name" value="Glyco_hydro_29"/>
</dbReference>